<dbReference type="EMBL" id="CABDUW010000489">
    <property type="protein sequence ID" value="VTJ70010.1"/>
    <property type="molecule type" value="Genomic_DNA"/>
</dbReference>
<feature type="region of interest" description="Disordered" evidence="1">
    <location>
        <begin position="1"/>
        <end position="34"/>
    </location>
</feature>
<protein>
    <submittedName>
        <fullName evidence="3">Uncharacterized protein</fullName>
    </submittedName>
</protein>
<keyword evidence="4" id="KW-1185">Reference proteome</keyword>
<dbReference type="AlphaFoldDB" id="A0A5E4BLS0"/>
<feature type="region of interest" description="Disordered" evidence="1">
    <location>
        <begin position="96"/>
        <end position="149"/>
    </location>
</feature>
<dbReference type="Proteomes" id="UP000662637">
    <property type="component" value="Unassembled WGS sequence"/>
</dbReference>
<reference evidence="2" key="2">
    <citation type="submission" date="2020-08" db="EMBL/GenBank/DDBJ databases">
        <authorList>
            <person name="Shumante A."/>
            <person name="Zimin A.V."/>
            <person name="Puiu D."/>
            <person name="Salzberg S.L."/>
        </authorList>
    </citation>
    <scope>NUCLEOTIDE SEQUENCE</scope>
    <source>
        <strain evidence="2">WC2-LM</strain>
        <tissue evidence="2">Liver</tissue>
    </source>
</reference>
<accession>A0A5E4BLS0</accession>
<dbReference type="Proteomes" id="UP000335636">
    <property type="component" value="Unassembled WGS sequence"/>
</dbReference>
<proteinExistence type="predicted"/>
<dbReference type="EMBL" id="WJEC01003749">
    <property type="protein sequence ID" value="KAF7474685.1"/>
    <property type="molecule type" value="Genomic_DNA"/>
</dbReference>
<evidence type="ECO:0000313" key="4">
    <source>
        <dbReference type="Proteomes" id="UP000335636"/>
    </source>
</evidence>
<feature type="compositionally biased region" description="Pro residues" evidence="1">
    <location>
        <begin position="119"/>
        <end position="129"/>
    </location>
</feature>
<sequence>MGAGTGKSQRLVGTGLQNDSGASGATREGKIPGEVSTCPLGGHSCLKKLLAAQSSGTHGRPASLRSSSPLWWPWSSTMQSTRCLWWTDTAVAGSSPACCSPPSPKSTVDHTHTHLPGPQCSPRPPPPKMPSGLFPISNIWSLQDTDKRH</sequence>
<reference evidence="3 4" key="1">
    <citation type="submission" date="2019-04" db="EMBL/GenBank/DDBJ databases">
        <authorList>
            <person name="Alioto T."/>
            <person name="Alioto T."/>
        </authorList>
    </citation>
    <scope>NUCLEOTIDE SEQUENCE [LARGE SCALE GENOMIC DNA]</scope>
</reference>
<evidence type="ECO:0000313" key="3">
    <source>
        <dbReference type="EMBL" id="VTJ70010.1"/>
    </source>
</evidence>
<evidence type="ECO:0000313" key="2">
    <source>
        <dbReference type="EMBL" id="KAF7474685.1"/>
    </source>
</evidence>
<evidence type="ECO:0000256" key="1">
    <source>
        <dbReference type="SAM" id="MobiDB-lite"/>
    </source>
</evidence>
<organism evidence="3 4">
    <name type="scientific">Marmota monax</name>
    <name type="common">Woodchuck</name>
    <dbReference type="NCBI Taxonomy" id="9995"/>
    <lineage>
        <taxon>Eukaryota</taxon>
        <taxon>Metazoa</taxon>
        <taxon>Chordata</taxon>
        <taxon>Craniata</taxon>
        <taxon>Vertebrata</taxon>
        <taxon>Euteleostomi</taxon>
        <taxon>Mammalia</taxon>
        <taxon>Eutheria</taxon>
        <taxon>Euarchontoglires</taxon>
        <taxon>Glires</taxon>
        <taxon>Rodentia</taxon>
        <taxon>Sciuromorpha</taxon>
        <taxon>Sciuridae</taxon>
        <taxon>Xerinae</taxon>
        <taxon>Marmotini</taxon>
        <taxon>Marmota</taxon>
    </lineage>
</organism>
<name>A0A5E4BLS0_MARMO</name>
<gene>
    <name evidence="2" type="ORF">GHT09_014568</name>
    <name evidence="3" type="ORF">MONAX_5E038481</name>
</gene>